<dbReference type="InterPro" id="IPR004843">
    <property type="entry name" value="Calcineurin-like_PHP"/>
</dbReference>
<sequence>MRNYQQQVILRDFTQFSQVYVVPLADWHVGDRNTALDVIEGYIDWIAERPNAYTILNGDLMNGATKGSSAELYDDLTTPDESYAIVRELCEPIKDKILMITRGNHEEHIYRQVGADYMARLAYDLGEVPYKPDGGMVGLRLGLSSTRMFCWLYATHGWGGARTIGAKVKKAQDLMQVADAHVFILSHDHTQNINRGNILYPPGSNNARFDRPVYLSVRRKLFINTGGFIRYGGYVQRKGYTPQDLGTPRVRIELKHNRTDGYHIDLHGSI</sequence>
<dbReference type="AlphaFoldDB" id="A0A6M3IJB8"/>
<name>A0A6M3IJB8_9ZZZZ</name>
<dbReference type="SUPFAM" id="SSF56300">
    <property type="entry name" value="Metallo-dependent phosphatases"/>
    <property type="match status" value="1"/>
</dbReference>
<dbReference type="InterPro" id="IPR029052">
    <property type="entry name" value="Metallo-depent_PP-like"/>
</dbReference>
<accession>A0A6M3IJB8</accession>
<gene>
    <name evidence="2" type="ORF">MM415B01580_0021</name>
</gene>
<dbReference type="Pfam" id="PF00149">
    <property type="entry name" value="Metallophos"/>
    <property type="match status" value="1"/>
</dbReference>
<proteinExistence type="predicted"/>
<reference evidence="2" key="1">
    <citation type="submission" date="2020-03" db="EMBL/GenBank/DDBJ databases">
        <title>The deep terrestrial virosphere.</title>
        <authorList>
            <person name="Holmfeldt K."/>
            <person name="Nilsson E."/>
            <person name="Simone D."/>
            <person name="Lopez-Fernandez M."/>
            <person name="Wu X."/>
            <person name="de Brujin I."/>
            <person name="Lundin D."/>
            <person name="Andersson A."/>
            <person name="Bertilsson S."/>
            <person name="Dopson M."/>
        </authorList>
    </citation>
    <scope>NUCLEOTIDE SEQUENCE</scope>
    <source>
        <strain evidence="2">MM415B01580</strain>
    </source>
</reference>
<dbReference type="EMBL" id="MT141287">
    <property type="protein sequence ID" value="QJA57700.1"/>
    <property type="molecule type" value="Genomic_DNA"/>
</dbReference>
<dbReference type="GO" id="GO:0016787">
    <property type="term" value="F:hydrolase activity"/>
    <property type="evidence" value="ECO:0007669"/>
    <property type="project" value="InterPro"/>
</dbReference>
<evidence type="ECO:0000313" key="2">
    <source>
        <dbReference type="EMBL" id="QJA57700.1"/>
    </source>
</evidence>
<evidence type="ECO:0000259" key="1">
    <source>
        <dbReference type="Pfam" id="PF00149"/>
    </source>
</evidence>
<organism evidence="2">
    <name type="scientific">viral metagenome</name>
    <dbReference type="NCBI Taxonomy" id="1070528"/>
    <lineage>
        <taxon>unclassified sequences</taxon>
        <taxon>metagenomes</taxon>
        <taxon>organismal metagenomes</taxon>
    </lineage>
</organism>
<feature type="domain" description="Calcineurin-like phosphoesterase" evidence="1">
    <location>
        <begin position="24"/>
        <end position="115"/>
    </location>
</feature>
<protein>
    <submittedName>
        <fullName evidence="2">Putative calcineurin-like phosphoesterase</fullName>
    </submittedName>
</protein>